<proteinExistence type="predicted"/>
<dbReference type="Proteomes" id="UP000887580">
    <property type="component" value="Unplaced"/>
</dbReference>
<evidence type="ECO:0000313" key="1">
    <source>
        <dbReference type="Proteomes" id="UP000887580"/>
    </source>
</evidence>
<protein>
    <submittedName>
        <fullName evidence="2">Uncharacterized protein</fullName>
    </submittedName>
</protein>
<dbReference type="WBParaSite" id="PS1159_v2.g12742.t1">
    <property type="protein sequence ID" value="PS1159_v2.g12742.t1"/>
    <property type="gene ID" value="PS1159_v2.g12742"/>
</dbReference>
<accession>A0AC35F107</accession>
<organism evidence="1 2">
    <name type="scientific">Panagrolaimus sp. PS1159</name>
    <dbReference type="NCBI Taxonomy" id="55785"/>
    <lineage>
        <taxon>Eukaryota</taxon>
        <taxon>Metazoa</taxon>
        <taxon>Ecdysozoa</taxon>
        <taxon>Nematoda</taxon>
        <taxon>Chromadorea</taxon>
        <taxon>Rhabditida</taxon>
        <taxon>Tylenchina</taxon>
        <taxon>Panagrolaimomorpha</taxon>
        <taxon>Panagrolaimoidea</taxon>
        <taxon>Panagrolaimidae</taxon>
        <taxon>Panagrolaimus</taxon>
    </lineage>
</organism>
<reference evidence="2" key="1">
    <citation type="submission" date="2022-11" db="UniProtKB">
        <authorList>
            <consortium name="WormBaseParasite"/>
        </authorList>
    </citation>
    <scope>IDENTIFICATION</scope>
</reference>
<sequence>MALLKSRASTVLKSETISYSDRVFYKQCSKNAQTPAALAKCVVNLLDLNESTSFGNQKDSPSTIERITELIFGKQYLNLPSFVYSQPPQKQQREELKRIIPVNENFEAEKFYKTTMTPKPAYPFAAKEFYSYNTIEDNGFYEGLKSGLKPYPVKIRRLENVAKNEYYPGKNLIKRRLKRQLGKKRM</sequence>
<evidence type="ECO:0000313" key="2">
    <source>
        <dbReference type="WBParaSite" id="PS1159_v2.g12742.t1"/>
    </source>
</evidence>
<name>A0AC35F107_9BILA</name>